<evidence type="ECO:0000313" key="4">
    <source>
        <dbReference type="Proteomes" id="UP000192319"/>
    </source>
</evidence>
<feature type="chain" id="PRO_5041352597" description="Secreted protein" evidence="1">
    <location>
        <begin position="24"/>
        <end position="108"/>
    </location>
</feature>
<accession>A0AA42BV36</accession>
<dbReference type="AlphaFoldDB" id="A0AA42BV36"/>
<evidence type="ECO:0008006" key="6">
    <source>
        <dbReference type="Google" id="ProtNLM"/>
    </source>
</evidence>
<evidence type="ECO:0000256" key="1">
    <source>
        <dbReference type="SAM" id="SignalP"/>
    </source>
</evidence>
<keyword evidence="1" id="KW-0732">Signal</keyword>
<dbReference type="Proteomes" id="UP001141650">
    <property type="component" value="Unassembled WGS sequence"/>
</dbReference>
<reference evidence="2" key="3">
    <citation type="journal article" date="2022" name="BMC Genomics">
        <title>Comparative genome analysis of mycobacteria focusing on tRNA and non-coding RNA.</title>
        <authorList>
            <person name="Behra P.R.K."/>
            <person name="Pettersson B.M.F."/>
            <person name="Ramesh M."/>
            <person name="Das S."/>
            <person name="Dasgupta S."/>
            <person name="Kirsebom L.A."/>
        </authorList>
    </citation>
    <scope>NUCLEOTIDE SEQUENCE</scope>
    <source>
        <strain evidence="2">CCUG 55640</strain>
    </source>
</reference>
<keyword evidence="4" id="KW-1185">Reference proteome</keyword>
<dbReference type="RefSeq" id="WP_083138484.1">
    <property type="nucleotide sequence ID" value="NZ_JACKVH010000003.1"/>
</dbReference>
<evidence type="ECO:0000313" key="3">
    <source>
        <dbReference type="EMBL" id="OQZ90287.1"/>
    </source>
</evidence>
<comment type="caution">
    <text evidence="2">The sequence shown here is derived from an EMBL/GenBank/DDBJ whole genome shotgun (WGS) entry which is preliminary data.</text>
</comment>
<evidence type="ECO:0000313" key="2">
    <source>
        <dbReference type="EMBL" id="MCV7377064.1"/>
    </source>
</evidence>
<organism evidence="2 5">
    <name type="scientific">Mycobacterium alsense</name>
    <dbReference type="NCBI Taxonomy" id="324058"/>
    <lineage>
        <taxon>Bacteria</taxon>
        <taxon>Bacillati</taxon>
        <taxon>Actinomycetota</taxon>
        <taxon>Actinomycetes</taxon>
        <taxon>Mycobacteriales</taxon>
        <taxon>Mycobacteriaceae</taxon>
        <taxon>Mycobacterium</taxon>
    </lineage>
</organism>
<proteinExistence type="predicted"/>
<name>A0AA42BV36_9MYCO</name>
<reference evidence="3 4" key="1">
    <citation type="submission" date="2017-02" db="EMBL/GenBank/DDBJ databases">
        <title>The new phylogeny of genus Mycobacterium.</title>
        <authorList>
            <person name="Tortoli E."/>
            <person name="Trovato A."/>
            <person name="Cirillo D.M."/>
        </authorList>
    </citation>
    <scope>NUCLEOTIDE SEQUENCE [LARGE SCALE GENOMIC DNA]</scope>
    <source>
        <strain evidence="3 4">DSM 45230</strain>
    </source>
</reference>
<reference evidence="2" key="2">
    <citation type="submission" date="2020-07" db="EMBL/GenBank/DDBJ databases">
        <authorList>
            <person name="Pettersson B.M.F."/>
            <person name="Behra P.R.K."/>
            <person name="Ramesh M."/>
            <person name="Das S."/>
            <person name="Dasgupta S."/>
            <person name="Kirsebom L.A."/>
        </authorList>
    </citation>
    <scope>NUCLEOTIDE SEQUENCE</scope>
    <source>
        <strain evidence="2">CCUG 55640</strain>
    </source>
</reference>
<sequence>MNTAHRIKRALAGALLAGGTALAALGLAAGTAHAFTYPKSMCNYHACSYIWCPGMPLPQPSGGTPDWDMGACHHFMFGMMGPHSQAWVSNGGANRQVAPMIIEGDPGP</sequence>
<dbReference type="EMBL" id="JACKVH010000003">
    <property type="protein sequence ID" value="MCV7377064.1"/>
    <property type="molecule type" value="Genomic_DNA"/>
</dbReference>
<dbReference type="EMBL" id="MVHD01000020">
    <property type="protein sequence ID" value="OQZ90287.1"/>
    <property type="molecule type" value="Genomic_DNA"/>
</dbReference>
<feature type="signal peptide" evidence="1">
    <location>
        <begin position="1"/>
        <end position="23"/>
    </location>
</feature>
<evidence type="ECO:0000313" key="5">
    <source>
        <dbReference type="Proteomes" id="UP001141650"/>
    </source>
</evidence>
<dbReference type="Proteomes" id="UP000192319">
    <property type="component" value="Unassembled WGS sequence"/>
</dbReference>
<gene>
    <name evidence="3" type="ORF">BST11_13670</name>
    <name evidence="2" type="ORF">H7K38_00120</name>
</gene>
<protein>
    <recommendedName>
        <fullName evidence="6">Secreted protein</fullName>
    </recommendedName>
</protein>